<dbReference type="Gramene" id="Psat03G0618500-T1">
    <property type="protein sequence ID" value="KAI5432347.1"/>
    <property type="gene ID" value="KIW84_036185"/>
</dbReference>
<name>A0A9D4Y3Z5_PEA</name>
<dbReference type="PANTHER" id="PTHR48258">
    <property type="entry name" value="DUF4218 DOMAIN-CONTAINING PROTEIN-RELATED"/>
    <property type="match status" value="1"/>
</dbReference>
<dbReference type="AlphaFoldDB" id="A0A9D4Y3Z5"/>
<evidence type="ECO:0000259" key="1">
    <source>
        <dbReference type="Pfam" id="PF13960"/>
    </source>
</evidence>
<gene>
    <name evidence="2" type="ORF">KIW84_036185</name>
</gene>
<proteinExistence type="predicted"/>
<comment type="caution">
    <text evidence="2">The sequence shown here is derived from an EMBL/GenBank/DDBJ whole genome shotgun (WGS) entry which is preliminary data.</text>
</comment>
<dbReference type="Proteomes" id="UP001058974">
    <property type="component" value="Chromosome 3"/>
</dbReference>
<dbReference type="Pfam" id="PF13960">
    <property type="entry name" value="DUF4218"/>
    <property type="match status" value="1"/>
</dbReference>
<evidence type="ECO:0000313" key="3">
    <source>
        <dbReference type="Proteomes" id="UP001058974"/>
    </source>
</evidence>
<protein>
    <recommendedName>
        <fullName evidence="1">DUF4218 domain-containing protein</fullName>
    </recommendedName>
</protein>
<keyword evidence="3" id="KW-1185">Reference proteome</keyword>
<dbReference type="EMBL" id="JAMSHJ010000003">
    <property type="protein sequence ID" value="KAI5432347.1"/>
    <property type="molecule type" value="Genomic_DNA"/>
</dbReference>
<dbReference type="InterPro" id="IPR025452">
    <property type="entry name" value="DUF4218"/>
</dbReference>
<organism evidence="2 3">
    <name type="scientific">Pisum sativum</name>
    <name type="common">Garden pea</name>
    <name type="synonym">Lathyrus oleraceus</name>
    <dbReference type="NCBI Taxonomy" id="3888"/>
    <lineage>
        <taxon>Eukaryota</taxon>
        <taxon>Viridiplantae</taxon>
        <taxon>Streptophyta</taxon>
        <taxon>Embryophyta</taxon>
        <taxon>Tracheophyta</taxon>
        <taxon>Spermatophyta</taxon>
        <taxon>Magnoliopsida</taxon>
        <taxon>eudicotyledons</taxon>
        <taxon>Gunneridae</taxon>
        <taxon>Pentapetalae</taxon>
        <taxon>rosids</taxon>
        <taxon>fabids</taxon>
        <taxon>Fabales</taxon>
        <taxon>Fabaceae</taxon>
        <taxon>Papilionoideae</taxon>
        <taxon>50 kb inversion clade</taxon>
        <taxon>NPAAA clade</taxon>
        <taxon>Hologalegina</taxon>
        <taxon>IRL clade</taxon>
        <taxon>Fabeae</taxon>
        <taxon>Lathyrus</taxon>
    </lineage>
</organism>
<reference evidence="2 3" key="1">
    <citation type="journal article" date="2022" name="Nat. Genet.">
        <title>Improved pea reference genome and pan-genome highlight genomic features and evolutionary characteristics.</title>
        <authorList>
            <person name="Yang T."/>
            <person name="Liu R."/>
            <person name="Luo Y."/>
            <person name="Hu S."/>
            <person name="Wang D."/>
            <person name="Wang C."/>
            <person name="Pandey M.K."/>
            <person name="Ge S."/>
            <person name="Xu Q."/>
            <person name="Li N."/>
            <person name="Li G."/>
            <person name="Huang Y."/>
            <person name="Saxena R.K."/>
            <person name="Ji Y."/>
            <person name="Li M."/>
            <person name="Yan X."/>
            <person name="He Y."/>
            <person name="Liu Y."/>
            <person name="Wang X."/>
            <person name="Xiang C."/>
            <person name="Varshney R.K."/>
            <person name="Ding H."/>
            <person name="Gao S."/>
            <person name="Zong X."/>
        </authorList>
    </citation>
    <scope>NUCLEOTIDE SEQUENCE [LARGE SCALE GENOMIC DNA]</scope>
    <source>
        <strain evidence="2 3">cv. Zhongwan 6</strain>
    </source>
</reference>
<accession>A0A9D4Y3Z5</accession>
<evidence type="ECO:0000313" key="2">
    <source>
        <dbReference type="EMBL" id="KAI5432347.1"/>
    </source>
</evidence>
<dbReference type="PANTHER" id="PTHR48258:SF9">
    <property type="entry name" value="OS01G0348150 PROTEIN"/>
    <property type="match status" value="1"/>
</dbReference>
<feature type="domain" description="DUF4218" evidence="1">
    <location>
        <begin position="40"/>
        <end position="129"/>
    </location>
</feature>
<sequence length="194" mass="22912">MRVFVSMKDLKLIGFKSHDCHVSMQQLQPVAICGILPKNVRVTIILCKLEMYFPPSFFDNTVHLIVYLVKKIRCCGLVYLRWMYPIEPYMKIFKGYTHNHHRTKALIVERYIIEEPVEFFSNYLSEAKSIEISKSHHVDRYGGRGGKGLNVISMHLDIFLQTHLYILNNVDEVEPYLSTHKRFIKEKYPRMSEK</sequence>